<dbReference type="InterPro" id="IPR011762">
    <property type="entry name" value="COA_CT_N"/>
</dbReference>
<sequence>MRPDRGHHGRLTAPERLDQLLDPGTAETIGPVPALHDPLGFADSRPHAERVERARADTGPHEAVPCAAGTVEGQPCVAAV</sequence>
<comment type="caution">
    <text evidence="3">The sequence shown here is derived from an EMBL/GenBank/DDBJ whole genome shotgun (WGS) entry which is preliminary data.</text>
</comment>
<dbReference type="Gene3D" id="3.90.226.10">
    <property type="entry name" value="2-enoyl-CoA Hydratase, Chain A, domain 1"/>
    <property type="match status" value="1"/>
</dbReference>
<protein>
    <recommendedName>
        <fullName evidence="2">CoA carboxyltransferase N-terminal domain-containing protein</fullName>
    </recommendedName>
</protein>
<gene>
    <name evidence="3" type="ORF">GCM10009759_08160</name>
</gene>
<dbReference type="RefSeq" id="WP_344550331.1">
    <property type="nucleotide sequence ID" value="NZ_BAAANS010000003.1"/>
</dbReference>
<accession>A0ABN2WBR0</accession>
<name>A0ABN2WBR0_9ACTN</name>
<dbReference type="SUPFAM" id="SSF52096">
    <property type="entry name" value="ClpP/crotonase"/>
    <property type="match status" value="1"/>
</dbReference>
<evidence type="ECO:0000259" key="2">
    <source>
        <dbReference type="PROSITE" id="PS50980"/>
    </source>
</evidence>
<keyword evidence="4" id="KW-1185">Reference proteome</keyword>
<reference evidence="3 4" key="1">
    <citation type="journal article" date="2019" name="Int. J. Syst. Evol. Microbiol.">
        <title>The Global Catalogue of Microorganisms (GCM) 10K type strain sequencing project: providing services to taxonomists for standard genome sequencing and annotation.</title>
        <authorList>
            <consortium name="The Broad Institute Genomics Platform"/>
            <consortium name="The Broad Institute Genome Sequencing Center for Infectious Disease"/>
            <person name="Wu L."/>
            <person name="Ma J."/>
        </authorList>
    </citation>
    <scope>NUCLEOTIDE SEQUENCE [LARGE SCALE GENOMIC DNA]</scope>
    <source>
        <strain evidence="3 4">JCM 14559</strain>
    </source>
</reference>
<dbReference type="PROSITE" id="PS50980">
    <property type="entry name" value="COA_CT_NTER"/>
    <property type="match status" value="1"/>
</dbReference>
<evidence type="ECO:0000313" key="4">
    <source>
        <dbReference type="Proteomes" id="UP001500897"/>
    </source>
</evidence>
<dbReference type="Proteomes" id="UP001500897">
    <property type="component" value="Unassembled WGS sequence"/>
</dbReference>
<feature type="region of interest" description="Disordered" evidence="1">
    <location>
        <begin position="1"/>
        <end position="42"/>
    </location>
</feature>
<organism evidence="3 4">
    <name type="scientific">Kitasatospora saccharophila</name>
    <dbReference type="NCBI Taxonomy" id="407973"/>
    <lineage>
        <taxon>Bacteria</taxon>
        <taxon>Bacillati</taxon>
        <taxon>Actinomycetota</taxon>
        <taxon>Actinomycetes</taxon>
        <taxon>Kitasatosporales</taxon>
        <taxon>Streptomycetaceae</taxon>
        <taxon>Kitasatospora</taxon>
    </lineage>
</organism>
<proteinExistence type="predicted"/>
<evidence type="ECO:0000313" key="3">
    <source>
        <dbReference type="EMBL" id="GAA2087027.1"/>
    </source>
</evidence>
<dbReference type="EMBL" id="BAAANS010000003">
    <property type="protein sequence ID" value="GAA2087027.1"/>
    <property type="molecule type" value="Genomic_DNA"/>
</dbReference>
<dbReference type="InterPro" id="IPR029045">
    <property type="entry name" value="ClpP/crotonase-like_dom_sf"/>
</dbReference>
<evidence type="ECO:0000256" key="1">
    <source>
        <dbReference type="SAM" id="MobiDB-lite"/>
    </source>
</evidence>
<feature type="domain" description="CoA carboxyltransferase N-terminal" evidence="2">
    <location>
        <begin position="1"/>
        <end position="80"/>
    </location>
</feature>